<protein>
    <submittedName>
        <fullName evidence="1">Uncharacterized protein</fullName>
    </submittedName>
</protein>
<gene>
    <name evidence="1" type="ORF">HPB47_028376</name>
</gene>
<dbReference type="EMBL" id="JABSTQ010009975">
    <property type="protein sequence ID" value="KAG0424439.1"/>
    <property type="molecule type" value="Genomic_DNA"/>
</dbReference>
<organism evidence="1 2">
    <name type="scientific">Ixodes persulcatus</name>
    <name type="common">Taiga tick</name>
    <dbReference type="NCBI Taxonomy" id="34615"/>
    <lineage>
        <taxon>Eukaryota</taxon>
        <taxon>Metazoa</taxon>
        <taxon>Ecdysozoa</taxon>
        <taxon>Arthropoda</taxon>
        <taxon>Chelicerata</taxon>
        <taxon>Arachnida</taxon>
        <taxon>Acari</taxon>
        <taxon>Parasitiformes</taxon>
        <taxon>Ixodida</taxon>
        <taxon>Ixodoidea</taxon>
        <taxon>Ixodidae</taxon>
        <taxon>Ixodinae</taxon>
        <taxon>Ixodes</taxon>
    </lineage>
</organism>
<keyword evidence="2" id="KW-1185">Reference proteome</keyword>
<sequence>MEVRRSDVELSLPVVFHHKSGDQRTKLWYQKTPQGKRSTQRPLPPWSLPNPGRQVTLCGSAAAAALSLTATSASRLSRIGADPWDGKRPMNMEAGSSSTPSQCGDEQNTTMEETPHGTVDIPAPSRKAGDTSHLYSHGGELVEALDLASDAGSRSSSVDQRQVTLSSVKPTETGAGLISAPINGVEGIMADIAQGSPVFNGGHTQVMENPPSSKEFEMTTDDGWTLVGGRKRKKLAPPGGTTSKPSRRLTQNVTTQRRTFILRPQQRFHVAEIAPQKILEAVHKAVDSGGFPLDLRIRTKEDANTIAIDVWNPALADRILAATDVLVQVGKSSVGFQAYEAAGPNQVRGVIYTSGLDESPEVILDNLKCRTHGIISARQLGKSGKTGVITFEGNKIPYKSRIPQGMQSPPYRPRAVVCYKCHQIGHKMDVCPDDSQWCGRCGRPHNEEMSDCQNQTPQCRNCRGEHVATDVTCPKTVKATQKMRWKLKPKNRRIKEVPRSPSRDRETSKNQHDPRKNVAPLLGAEDFPALDSGRPDSEKAPTLGSVVAEYNKAARDETYAKKVKTSVRRKGPPKGSPPPEETRSQPSLQDLTIAIEKLVGEITALRDQQAIMQQQVQTQQQLIEQQALIITRLSGTTQAITGNLRRKQMSFARRHSGGDSNLRNNQHHGASTWILQWNCRGFTGRLAEIRLRLERASKTPKGRPLALLLQETDNDAMQLQGYYTYTAPTIARTRRGVRKKGKPPVKDIKGQAAIFVDKDVPHAQLDTAPFCNPGREVVAVKVSVGKTKINLVSVYCKPGVKQCEKADWLRDLCSAIPLDEHIYIGGDFNAAHTMWGYPRDAPRGVNLARAASEAKLKLLNEYDVCTRIATHNKQHDTSPDLSWASSKLQGTWKVLPDSMGSDHLPIEVTFNALRRSQAPKRATYIINWDLFREALEKDQREHEQPSLTIRIQAAVGLATKTREIKVGTPTPDLHLLNLWASRLQALQRYRNNGKTLPLRVKLNCATAKAKRYTLELCRRRWRKHCTSFGVKTGLARLWSTFRGMQNRGKTHTAAQNLAIRMGLTEEELAILAGAHFFPQPTGTNSGAPGADIETERPEGGTVSGRSPMDSPFTLGELLSAIHEAKAGGTPGPDGISNTALRNLPEDQKHELLDWINDIWETGRVPKEWKESWVVPIPKPRKPPTELANMRPISLTSNLCKLMERLVLGRIQWYVEANNVLDPRQTGFRPHLSTQDSLLLLHQDVLEKKPKLDPKVVVTVDVKKAFDSEHVRAVSAAESSHSFAHSSMDVTIESEWALPWAQQ</sequence>
<dbReference type="Proteomes" id="UP000805193">
    <property type="component" value="Unassembled WGS sequence"/>
</dbReference>
<evidence type="ECO:0000313" key="2">
    <source>
        <dbReference type="Proteomes" id="UP000805193"/>
    </source>
</evidence>
<name>A0AC60PTI1_IXOPE</name>
<comment type="caution">
    <text evidence="1">The sequence shown here is derived from an EMBL/GenBank/DDBJ whole genome shotgun (WGS) entry which is preliminary data.</text>
</comment>
<accession>A0AC60PTI1</accession>
<proteinExistence type="predicted"/>
<reference evidence="1 2" key="1">
    <citation type="journal article" date="2020" name="Cell">
        <title>Large-Scale Comparative Analyses of Tick Genomes Elucidate Their Genetic Diversity and Vector Capacities.</title>
        <authorList>
            <consortium name="Tick Genome and Microbiome Consortium (TIGMIC)"/>
            <person name="Jia N."/>
            <person name="Wang J."/>
            <person name="Shi W."/>
            <person name="Du L."/>
            <person name="Sun Y."/>
            <person name="Zhan W."/>
            <person name="Jiang J.F."/>
            <person name="Wang Q."/>
            <person name="Zhang B."/>
            <person name="Ji P."/>
            <person name="Bell-Sakyi L."/>
            <person name="Cui X.M."/>
            <person name="Yuan T.T."/>
            <person name="Jiang B.G."/>
            <person name="Yang W.F."/>
            <person name="Lam T.T."/>
            <person name="Chang Q.C."/>
            <person name="Ding S.J."/>
            <person name="Wang X.J."/>
            <person name="Zhu J.G."/>
            <person name="Ruan X.D."/>
            <person name="Zhao L."/>
            <person name="Wei J.T."/>
            <person name="Ye R.Z."/>
            <person name="Que T.C."/>
            <person name="Du C.H."/>
            <person name="Zhou Y.H."/>
            <person name="Cheng J.X."/>
            <person name="Dai P.F."/>
            <person name="Guo W.B."/>
            <person name="Han X.H."/>
            <person name="Huang E.J."/>
            <person name="Li L.F."/>
            <person name="Wei W."/>
            <person name="Gao Y.C."/>
            <person name="Liu J.Z."/>
            <person name="Shao H.Z."/>
            <person name="Wang X."/>
            <person name="Wang C.C."/>
            <person name="Yang T.C."/>
            <person name="Huo Q.B."/>
            <person name="Li W."/>
            <person name="Chen H.Y."/>
            <person name="Chen S.E."/>
            <person name="Zhou L.G."/>
            <person name="Ni X.B."/>
            <person name="Tian J.H."/>
            <person name="Sheng Y."/>
            <person name="Liu T."/>
            <person name="Pan Y.S."/>
            <person name="Xia L.Y."/>
            <person name="Li J."/>
            <person name="Zhao F."/>
            <person name="Cao W.C."/>
        </authorList>
    </citation>
    <scope>NUCLEOTIDE SEQUENCE [LARGE SCALE GENOMIC DNA]</scope>
    <source>
        <strain evidence="1">Iper-2018</strain>
    </source>
</reference>
<evidence type="ECO:0000313" key="1">
    <source>
        <dbReference type="EMBL" id="KAG0424439.1"/>
    </source>
</evidence>